<dbReference type="Pfam" id="PF00291">
    <property type="entry name" value="PALP"/>
    <property type="match status" value="1"/>
</dbReference>
<reference evidence="6 7" key="1">
    <citation type="submission" date="2016-11" db="EMBL/GenBank/DDBJ databases">
        <authorList>
            <person name="Jaros S."/>
            <person name="Januszkiewicz K."/>
            <person name="Wedrychowicz H."/>
        </authorList>
    </citation>
    <scope>NUCLEOTIDE SEQUENCE [LARGE SCALE GENOMIC DNA]</scope>
    <source>
        <strain evidence="6 7">DSM 21986</strain>
    </source>
</reference>
<sequence length="332" mass="35992">MKKERNQSVPPMAIPSFSDIRHAYQNIGSYTHRTPVLSSEKVNDRAGGAVFFKCENFQKTGAFKYRGATHAVAELLPAGNPQGVATHSSGNHAQAVALAARVRNIPAHIVMPENAPRVKVNAVREYGADITFCEATQEARETTLEEVVQQTGADFIHPYDNPHIIMGQGTAALELLQEQPELDMMLVPIGGGGLISGSAIAASALSPETTIIGVEPEVANDACLSFNTGMLHPVQSTETVADGLRTSLSELTFRCIQQHVDDIITVNEQEILDAMRFVWERMKMIIEPSSAVPVAAVFNRIDIEQKRVGVIISGGNMDLDHLPWNDNANGTD</sequence>
<evidence type="ECO:0000256" key="1">
    <source>
        <dbReference type="ARBA" id="ARBA00001933"/>
    </source>
</evidence>
<dbReference type="SUPFAM" id="SSF53686">
    <property type="entry name" value="Tryptophan synthase beta subunit-like PLP-dependent enzymes"/>
    <property type="match status" value="1"/>
</dbReference>
<protein>
    <submittedName>
        <fullName evidence="6">Threonine dehydratase</fullName>
    </submittedName>
</protein>
<keyword evidence="3" id="KW-0663">Pyridoxal phosphate</keyword>
<proteinExistence type="inferred from homology"/>
<dbReference type="InterPro" id="IPR001926">
    <property type="entry name" value="TrpB-like_PALP"/>
</dbReference>
<dbReference type="PANTHER" id="PTHR43050:SF1">
    <property type="entry name" value="SERINE RACEMASE"/>
    <property type="match status" value="1"/>
</dbReference>
<dbReference type="Gene3D" id="3.40.50.1100">
    <property type="match status" value="2"/>
</dbReference>
<dbReference type="GO" id="GO:0000287">
    <property type="term" value="F:magnesium ion binding"/>
    <property type="evidence" value="ECO:0007669"/>
    <property type="project" value="TreeGrafter"/>
</dbReference>
<evidence type="ECO:0000256" key="3">
    <source>
        <dbReference type="ARBA" id="ARBA00022898"/>
    </source>
</evidence>
<evidence type="ECO:0000256" key="4">
    <source>
        <dbReference type="ARBA" id="ARBA00023239"/>
    </source>
</evidence>
<keyword evidence="7" id="KW-1185">Reference proteome</keyword>
<accession>A0A1M5BZM5</accession>
<dbReference type="GO" id="GO:0005524">
    <property type="term" value="F:ATP binding"/>
    <property type="evidence" value="ECO:0007669"/>
    <property type="project" value="TreeGrafter"/>
</dbReference>
<dbReference type="PANTHER" id="PTHR43050">
    <property type="entry name" value="SERINE / THREONINE RACEMASE FAMILY MEMBER"/>
    <property type="match status" value="1"/>
</dbReference>
<dbReference type="GO" id="GO:0070179">
    <property type="term" value="P:D-serine biosynthetic process"/>
    <property type="evidence" value="ECO:0007669"/>
    <property type="project" value="TreeGrafter"/>
</dbReference>
<dbReference type="GO" id="GO:0030378">
    <property type="term" value="F:serine racemase activity"/>
    <property type="evidence" value="ECO:0007669"/>
    <property type="project" value="TreeGrafter"/>
</dbReference>
<gene>
    <name evidence="6" type="ORF">SAMN05443144_10943</name>
</gene>
<dbReference type="STRING" id="1194090.SAMN05443144_10943"/>
<dbReference type="InterPro" id="IPR036052">
    <property type="entry name" value="TrpB-like_PALP_sf"/>
</dbReference>
<dbReference type="CDD" id="cd01562">
    <property type="entry name" value="Thr-dehyd"/>
    <property type="match status" value="1"/>
</dbReference>
<evidence type="ECO:0000313" key="6">
    <source>
        <dbReference type="EMBL" id="SHF47939.1"/>
    </source>
</evidence>
<comment type="similarity">
    <text evidence="2">Belongs to the serine/threonine dehydratase family.</text>
</comment>
<evidence type="ECO:0000256" key="2">
    <source>
        <dbReference type="ARBA" id="ARBA00010869"/>
    </source>
</evidence>
<feature type="domain" description="Tryptophan synthase beta chain-like PALP" evidence="5">
    <location>
        <begin position="32"/>
        <end position="314"/>
    </location>
</feature>
<dbReference type="EMBL" id="FQUS01000009">
    <property type="protein sequence ID" value="SHF47939.1"/>
    <property type="molecule type" value="Genomic_DNA"/>
</dbReference>
<dbReference type="FunFam" id="3.40.50.1100:FF:000007">
    <property type="entry name" value="L-threonine dehydratase catabolic TdcB"/>
    <property type="match status" value="1"/>
</dbReference>
<dbReference type="GO" id="GO:0003941">
    <property type="term" value="F:L-serine ammonia-lyase activity"/>
    <property type="evidence" value="ECO:0007669"/>
    <property type="project" value="TreeGrafter"/>
</dbReference>
<comment type="cofactor">
    <cofactor evidence="1">
        <name>pyridoxal 5'-phosphate</name>
        <dbReference type="ChEBI" id="CHEBI:597326"/>
    </cofactor>
</comment>
<dbReference type="RefSeq" id="WP_244545671.1">
    <property type="nucleotide sequence ID" value="NZ_FQUS01000009.1"/>
</dbReference>
<evidence type="ECO:0000313" key="7">
    <source>
        <dbReference type="Proteomes" id="UP000184041"/>
    </source>
</evidence>
<keyword evidence="4" id="KW-0456">Lyase</keyword>
<dbReference type="AlphaFoldDB" id="A0A1M5BZM5"/>
<dbReference type="GO" id="GO:0008721">
    <property type="term" value="F:D-serine ammonia-lyase activity"/>
    <property type="evidence" value="ECO:0007669"/>
    <property type="project" value="TreeGrafter"/>
</dbReference>
<dbReference type="Proteomes" id="UP000184041">
    <property type="component" value="Unassembled WGS sequence"/>
</dbReference>
<evidence type="ECO:0000259" key="5">
    <source>
        <dbReference type="Pfam" id="PF00291"/>
    </source>
</evidence>
<name>A0A1M5BZM5_9BACT</name>
<dbReference type="GO" id="GO:0030170">
    <property type="term" value="F:pyridoxal phosphate binding"/>
    <property type="evidence" value="ECO:0007669"/>
    <property type="project" value="TreeGrafter"/>
</dbReference>
<organism evidence="6 7">
    <name type="scientific">Fodinibius roseus</name>
    <dbReference type="NCBI Taxonomy" id="1194090"/>
    <lineage>
        <taxon>Bacteria</taxon>
        <taxon>Pseudomonadati</taxon>
        <taxon>Balneolota</taxon>
        <taxon>Balneolia</taxon>
        <taxon>Balneolales</taxon>
        <taxon>Balneolaceae</taxon>
        <taxon>Fodinibius</taxon>
    </lineage>
</organism>
<dbReference type="GO" id="GO:0018114">
    <property type="term" value="F:threonine racemase activity"/>
    <property type="evidence" value="ECO:0007669"/>
    <property type="project" value="TreeGrafter"/>
</dbReference>